<dbReference type="AlphaFoldDB" id="A0A7R9P6D4"/>
<gene>
    <name evidence="1" type="ORF">TCMB3V08_LOCUS3871</name>
</gene>
<protein>
    <submittedName>
        <fullName evidence="1">(California timema) hypothetical protein</fullName>
    </submittedName>
</protein>
<name>A0A7R9P6D4_TIMCA</name>
<dbReference type="EMBL" id="OE180377">
    <property type="protein sequence ID" value="CAD7571191.1"/>
    <property type="molecule type" value="Genomic_DNA"/>
</dbReference>
<sequence length="107" mass="12046">MTGVTILKPELKVTPEKTHNKRLLDSIVAHLNLMMVFVMMVEHPKKGRQGGNGGLEQWRKKVPRKSARGVVFVARSIGPAICRNMEANKVDSIHQEAFLPFTQLEDL</sequence>
<accession>A0A7R9P6D4</accession>
<organism evidence="1">
    <name type="scientific">Timema californicum</name>
    <name type="common">California timema</name>
    <name type="synonym">Walking stick</name>
    <dbReference type="NCBI Taxonomy" id="61474"/>
    <lineage>
        <taxon>Eukaryota</taxon>
        <taxon>Metazoa</taxon>
        <taxon>Ecdysozoa</taxon>
        <taxon>Arthropoda</taxon>
        <taxon>Hexapoda</taxon>
        <taxon>Insecta</taxon>
        <taxon>Pterygota</taxon>
        <taxon>Neoptera</taxon>
        <taxon>Polyneoptera</taxon>
        <taxon>Phasmatodea</taxon>
        <taxon>Timematodea</taxon>
        <taxon>Timematoidea</taxon>
        <taxon>Timematidae</taxon>
        <taxon>Timema</taxon>
    </lineage>
</organism>
<evidence type="ECO:0000313" key="1">
    <source>
        <dbReference type="EMBL" id="CAD7571191.1"/>
    </source>
</evidence>
<proteinExistence type="predicted"/>
<reference evidence="1" key="1">
    <citation type="submission" date="2020-11" db="EMBL/GenBank/DDBJ databases">
        <authorList>
            <person name="Tran Van P."/>
        </authorList>
    </citation>
    <scope>NUCLEOTIDE SEQUENCE</scope>
</reference>